<name>A0AA42HQB5_9BURK</name>
<proteinExistence type="predicted"/>
<sequence>MVGFAGVLPAVFGFCAQRAAIGAQLQGVDVPQLHQLLQKDGIYRHELTVVTGFWQKKPKYFVW</sequence>
<dbReference type="EMBL" id="JAODZU010000003">
    <property type="protein sequence ID" value="MDH0362273.1"/>
    <property type="molecule type" value="Genomic_DNA"/>
</dbReference>
<reference evidence="1" key="1">
    <citation type="submission" date="2022-09" db="EMBL/GenBank/DDBJ databases">
        <title>Intensive care unit water sources are persistently colonized with multi-drug resistant bacteria and are the site of extensive horizontal gene transfer of antibiotic resistance genes.</title>
        <authorList>
            <person name="Diorio-Toth L."/>
        </authorList>
    </citation>
    <scope>NUCLEOTIDE SEQUENCE</scope>
    <source>
        <strain evidence="1">GD04130</strain>
    </source>
</reference>
<dbReference type="Proteomes" id="UP001158297">
    <property type="component" value="Unassembled WGS sequence"/>
</dbReference>
<evidence type="ECO:0000313" key="1">
    <source>
        <dbReference type="EMBL" id="MDH0362273.1"/>
    </source>
</evidence>
<comment type="caution">
    <text evidence="1">The sequence shown here is derived from an EMBL/GenBank/DDBJ whole genome shotgun (WGS) entry which is preliminary data.</text>
</comment>
<protein>
    <submittedName>
        <fullName evidence="1">Uncharacterized protein</fullName>
    </submittedName>
</protein>
<accession>A0AA42HQB5</accession>
<gene>
    <name evidence="1" type="ORF">N7330_04235</name>
</gene>
<organism evidence="1 2">
    <name type="scientific">Comamonas aquatica</name>
    <dbReference type="NCBI Taxonomy" id="225991"/>
    <lineage>
        <taxon>Bacteria</taxon>
        <taxon>Pseudomonadati</taxon>
        <taxon>Pseudomonadota</taxon>
        <taxon>Betaproteobacteria</taxon>
        <taxon>Burkholderiales</taxon>
        <taxon>Comamonadaceae</taxon>
        <taxon>Comamonas</taxon>
    </lineage>
</organism>
<dbReference type="RefSeq" id="WP_279819320.1">
    <property type="nucleotide sequence ID" value="NZ_CAURON010000006.1"/>
</dbReference>
<evidence type="ECO:0000313" key="2">
    <source>
        <dbReference type="Proteomes" id="UP001158297"/>
    </source>
</evidence>
<dbReference type="AlphaFoldDB" id="A0AA42HQB5"/>